<evidence type="ECO:0000256" key="4">
    <source>
        <dbReference type="HAMAP-Rule" id="MF_00434"/>
    </source>
</evidence>
<comment type="caution">
    <text evidence="5">The sequence shown here is derived from an EMBL/GenBank/DDBJ whole genome shotgun (WGS) entry which is preliminary data.</text>
</comment>
<evidence type="ECO:0000313" key="5">
    <source>
        <dbReference type="EMBL" id="MDG3495908.1"/>
    </source>
</evidence>
<dbReference type="RefSeq" id="WP_009628057.1">
    <property type="nucleotide sequence ID" value="NZ_VBTY01000135.1"/>
</dbReference>
<evidence type="ECO:0000256" key="1">
    <source>
        <dbReference type="ARBA" id="ARBA00001554"/>
    </source>
</evidence>
<dbReference type="GO" id="GO:0006729">
    <property type="term" value="P:tetrahydrobiopterin biosynthetic process"/>
    <property type="evidence" value="ECO:0007669"/>
    <property type="project" value="InterPro"/>
</dbReference>
<comment type="catalytic activity">
    <reaction evidence="1 4">
        <text>(4aS,6R)-4a-hydroxy-L-erythro-5,6,7,8-tetrahydrobiopterin = (6R)-L-erythro-6,7-dihydrobiopterin + H2O</text>
        <dbReference type="Rhea" id="RHEA:11920"/>
        <dbReference type="ChEBI" id="CHEBI:15377"/>
        <dbReference type="ChEBI" id="CHEBI:15642"/>
        <dbReference type="ChEBI" id="CHEBI:43120"/>
        <dbReference type="EC" id="4.2.1.96"/>
    </reaction>
</comment>
<evidence type="ECO:0000256" key="2">
    <source>
        <dbReference type="ARBA" id="ARBA00006472"/>
    </source>
</evidence>
<dbReference type="Pfam" id="PF01329">
    <property type="entry name" value="Pterin_4a"/>
    <property type="match status" value="1"/>
</dbReference>
<organism evidence="5 6">
    <name type="scientific">Pseudanabaena catenata USMAC16</name>
    <dbReference type="NCBI Taxonomy" id="1855837"/>
    <lineage>
        <taxon>Bacteria</taxon>
        <taxon>Bacillati</taxon>
        <taxon>Cyanobacteriota</taxon>
        <taxon>Cyanophyceae</taxon>
        <taxon>Pseudanabaenales</taxon>
        <taxon>Pseudanabaenaceae</taxon>
        <taxon>Pseudanabaena</taxon>
    </lineage>
</organism>
<dbReference type="PANTHER" id="PTHR12599:SF0">
    <property type="entry name" value="PTERIN-4-ALPHA-CARBINOLAMINE DEHYDRATASE"/>
    <property type="match status" value="1"/>
</dbReference>
<dbReference type="NCBIfam" id="NF002018">
    <property type="entry name" value="PRK00823.1-3"/>
    <property type="match status" value="1"/>
</dbReference>
<dbReference type="Proteomes" id="UP001152872">
    <property type="component" value="Unassembled WGS sequence"/>
</dbReference>
<dbReference type="NCBIfam" id="NF002017">
    <property type="entry name" value="PRK00823.1-2"/>
    <property type="match status" value="1"/>
</dbReference>
<evidence type="ECO:0000256" key="3">
    <source>
        <dbReference type="ARBA" id="ARBA00023239"/>
    </source>
</evidence>
<dbReference type="GO" id="GO:0008124">
    <property type="term" value="F:4-alpha-hydroxytetrahydrobiopterin dehydratase activity"/>
    <property type="evidence" value="ECO:0007669"/>
    <property type="project" value="UniProtKB-UniRule"/>
</dbReference>
<dbReference type="EMBL" id="VBTY01000135">
    <property type="protein sequence ID" value="MDG3495908.1"/>
    <property type="molecule type" value="Genomic_DNA"/>
</dbReference>
<proteinExistence type="inferred from homology"/>
<gene>
    <name evidence="5" type="ORF">FEV09_15275</name>
</gene>
<name>A0A9X4M8V0_9CYAN</name>
<keyword evidence="3 4" id="KW-0456">Lyase</keyword>
<dbReference type="InterPro" id="IPR001533">
    <property type="entry name" value="Pterin_deHydtase"/>
</dbReference>
<sequence length="94" mass="10434">MAINKLSEVEISSAIAQLAGWAVVNGKLQKNFKFRDFVEAFGFISKVAIVADKMGHHPELFNVYNKVTIDLTTHDANGISALDFELAQKIDRLL</sequence>
<evidence type="ECO:0000313" key="6">
    <source>
        <dbReference type="Proteomes" id="UP001152872"/>
    </source>
</evidence>
<dbReference type="Gene3D" id="3.30.1360.20">
    <property type="entry name" value="Transcriptional coactivator/pterin dehydratase"/>
    <property type="match status" value="1"/>
</dbReference>
<dbReference type="HAMAP" id="MF_00434">
    <property type="entry name" value="Pterin_4_alpha"/>
    <property type="match status" value="1"/>
</dbReference>
<dbReference type="AlphaFoldDB" id="A0A9X4M8V0"/>
<reference evidence="5" key="1">
    <citation type="submission" date="2019-05" db="EMBL/GenBank/DDBJ databases">
        <title>Whole genome sequencing of Pseudanabaena catenata USMAC16.</title>
        <authorList>
            <person name="Khan Z."/>
            <person name="Omar W.M."/>
            <person name="Convey P."/>
            <person name="Merican F."/>
            <person name="Najimudin N."/>
        </authorList>
    </citation>
    <scope>NUCLEOTIDE SEQUENCE</scope>
    <source>
        <strain evidence="5">USMAC16</strain>
    </source>
</reference>
<dbReference type="PANTHER" id="PTHR12599">
    <property type="entry name" value="PTERIN-4-ALPHA-CARBINOLAMINE DEHYDRATASE"/>
    <property type="match status" value="1"/>
</dbReference>
<accession>A0A9X4M8V0</accession>
<dbReference type="CDD" id="cd00914">
    <property type="entry name" value="PCD_DCoH_subfamily_b"/>
    <property type="match status" value="1"/>
</dbReference>
<dbReference type="EC" id="4.2.1.96" evidence="4"/>
<comment type="similarity">
    <text evidence="2 4">Belongs to the pterin-4-alpha-carbinolamine dehydratase family.</text>
</comment>
<dbReference type="InterPro" id="IPR036428">
    <property type="entry name" value="PCD_sf"/>
</dbReference>
<keyword evidence="6" id="KW-1185">Reference proteome</keyword>
<protein>
    <recommendedName>
        <fullName evidence="4">Putative pterin-4-alpha-carbinolamine dehydratase</fullName>
        <shortName evidence="4">PHS</shortName>
        <ecNumber evidence="4">4.2.1.96</ecNumber>
    </recommendedName>
    <alternativeName>
        <fullName evidence="4">4-alpha-hydroxy-tetrahydropterin dehydratase</fullName>
    </alternativeName>
    <alternativeName>
        <fullName evidence="4">Pterin carbinolamine dehydratase</fullName>
        <shortName evidence="4">PCD</shortName>
    </alternativeName>
</protein>
<dbReference type="SUPFAM" id="SSF55248">
    <property type="entry name" value="PCD-like"/>
    <property type="match status" value="1"/>
</dbReference>